<feature type="domain" description="EamA" evidence="8">
    <location>
        <begin position="18"/>
        <end position="143"/>
    </location>
</feature>
<keyword evidence="5 7" id="KW-1133">Transmembrane helix</keyword>
<keyword evidence="9" id="KW-0614">Plasmid</keyword>
<comment type="subcellular location">
    <subcellularLocation>
        <location evidence="1">Cell membrane</location>
        <topology evidence="1">Multi-pass membrane protein</topology>
    </subcellularLocation>
</comment>
<name>A0A1S7H7E5_SALTM</name>
<comment type="similarity">
    <text evidence="2">Belongs to the EamA transporter family.</text>
</comment>
<evidence type="ECO:0000256" key="6">
    <source>
        <dbReference type="ARBA" id="ARBA00023136"/>
    </source>
</evidence>
<feature type="transmembrane region" description="Helical" evidence="7">
    <location>
        <begin position="215"/>
        <end position="233"/>
    </location>
</feature>
<gene>
    <name evidence="9" type="ORF">AW45_26050</name>
</gene>
<feature type="transmembrane region" description="Helical" evidence="7">
    <location>
        <begin position="12"/>
        <end position="32"/>
    </location>
</feature>
<dbReference type="Pfam" id="PF00892">
    <property type="entry name" value="EamA"/>
    <property type="match status" value="2"/>
</dbReference>
<evidence type="ECO:0000256" key="3">
    <source>
        <dbReference type="ARBA" id="ARBA00022475"/>
    </source>
</evidence>
<dbReference type="InterPro" id="IPR037185">
    <property type="entry name" value="EmrE-like"/>
</dbReference>
<keyword evidence="4 7" id="KW-0812">Transmembrane</keyword>
<evidence type="ECO:0000259" key="8">
    <source>
        <dbReference type="Pfam" id="PF00892"/>
    </source>
</evidence>
<proteinExistence type="inferred from homology"/>
<feature type="transmembrane region" description="Helical" evidence="7">
    <location>
        <begin position="100"/>
        <end position="120"/>
    </location>
</feature>
<dbReference type="PANTHER" id="PTHR32322:SF2">
    <property type="entry name" value="EAMA DOMAIN-CONTAINING PROTEIN"/>
    <property type="match status" value="1"/>
</dbReference>
<evidence type="ECO:0000256" key="2">
    <source>
        <dbReference type="ARBA" id="ARBA00007362"/>
    </source>
</evidence>
<feature type="transmembrane region" description="Helical" evidence="7">
    <location>
        <begin position="245"/>
        <end position="264"/>
    </location>
</feature>
<feature type="domain" description="EamA" evidence="8">
    <location>
        <begin position="154"/>
        <end position="285"/>
    </location>
</feature>
<geneLocation type="plasmid" evidence="9">
    <name>pSTY1-1810</name>
</geneLocation>
<dbReference type="Gene3D" id="1.10.3730.20">
    <property type="match status" value="1"/>
</dbReference>
<keyword evidence="3" id="KW-1003">Cell membrane</keyword>
<dbReference type="GO" id="GO:0005886">
    <property type="term" value="C:plasma membrane"/>
    <property type="evidence" value="ECO:0007669"/>
    <property type="project" value="UniProtKB-SubCell"/>
</dbReference>
<evidence type="ECO:0000256" key="7">
    <source>
        <dbReference type="SAM" id="Phobius"/>
    </source>
</evidence>
<evidence type="ECO:0000256" key="4">
    <source>
        <dbReference type="ARBA" id="ARBA00022692"/>
    </source>
</evidence>
<dbReference type="EMBL" id="CP020113">
    <property type="protein sequence ID" value="AQY77907.1"/>
    <property type="molecule type" value="Genomic_DNA"/>
</dbReference>
<evidence type="ECO:0000256" key="1">
    <source>
        <dbReference type="ARBA" id="ARBA00004651"/>
    </source>
</evidence>
<sequence length="303" mass="32051">MRARHGRHAGSAVCPDLLFTAIAPAIWGSTYIVTTQYLPNFSPMTVAMLRALPAGLLLVMIVRQIPTGIWWMRIFILGALNISLFWSLLFISVYRLPGGVAATVGAVQPLMVVFISAALLGSPIRLMAVLGAICGTAGVALLVLTPNAALDPVGVAAGLAGAVSMAFGTVLTRKWQPPVPLLTFTAWQLAAGGLLLVPVALVFDPPIPMPTGTNVLGLAWLGLIGAGLTYFLWFRGISRLEPTVVSLLGFLSPGTAVLLGWLFLDQTLSALQIIGVLLVIGSIWLGQRSNRTPRARIACRKSP</sequence>
<accession>A0A1S7H7E5</accession>
<dbReference type="PANTHER" id="PTHR32322">
    <property type="entry name" value="INNER MEMBRANE TRANSPORTER"/>
    <property type="match status" value="1"/>
</dbReference>
<feature type="transmembrane region" description="Helical" evidence="7">
    <location>
        <begin position="44"/>
        <end position="62"/>
    </location>
</feature>
<feature type="transmembrane region" description="Helical" evidence="7">
    <location>
        <begin position="270"/>
        <end position="286"/>
    </location>
</feature>
<dbReference type="AlphaFoldDB" id="A0A1S7H7E5"/>
<protein>
    <submittedName>
        <fullName evidence="9">EamA family transporter</fullName>
    </submittedName>
</protein>
<reference evidence="9" key="1">
    <citation type="submission" date="2017-03" db="EMBL/GenBank/DDBJ databases">
        <title>Complete, Closed Genome Sequences of 10 Salmonella enterica subsp. enterica Serovar Typhimurium Strains Isolated from Human and Bovine Sources.</title>
        <authorList>
            <person name="Nguyen S.V."/>
            <person name="Harhay D.M."/>
            <person name="Bono J.L."/>
            <person name="Smith T.P.L."/>
            <person name="Fields P.I."/>
            <person name="Dinsmore B.A."/>
            <person name="Santovenia M."/>
            <person name="Kelley C.M."/>
            <person name="Wang R."/>
            <person name="Bosilevac J.M."/>
            <person name="Harhay G.P."/>
        </authorList>
    </citation>
    <scope>NUCLEOTIDE SEQUENCE</scope>
    <source>
        <strain evidence="9">USDA-ARS-USMARC-1810</strain>
        <plasmid evidence="9">pSTY1-1810</plasmid>
    </source>
</reference>
<evidence type="ECO:0000313" key="9">
    <source>
        <dbReference type="EMBL" id="AQY77907.1"/>
    </source>
</evidence>
<dbReference type="SUPFAM" id="SSF103481">
    <property type="entry name" value="Multidrug resistance efflux transporter EmrE"/>
    <property type="match status" value="2"/>
</dbReference>
<evidence type="ECO:0000256" key="5">
    <source>
        <dbReference type="ARBA" id="ARBA00022989"/>
    </source>
</evidence>
<feature type="transmembrane region" description="Helical" evidence="7">
    <location>
        <begin position="152"/>
        <end position="172"/>
    </location>
</feature>
<feature type="transmembrane region" description="Helical" evidence="7">
    <location>
        <begin position="127"/>
        <end position="146"/>
    </location>
</feature>
<organism evidence="9">
    <name type="scientific">Salmonella enterica subsp. enterica serovar Typhimurium str. USDA-ARS-USMARC-1810</name>
    <dbReference type="NCBI Taxonomy" id="1454647"/>
    <lineage>
        <taxon>Bacteria</taxon>
        <taxon>Pseudomonadati</taxon>
        <taxon>Pseudomonadota</taxon>
        <taxon>Gammaproteobacteria</taxon>
        <taxon>Enterobacterales</taxon>
        <taxon>Enterobacteriaceae</taxon>
        <taxon>Salmonella</taxon>
    </lineage>
</organism>
<feature type="transmembrane region" description="Helical" evidence="7">
    <location>
        <begin position="74"/>
        <end position="94"/>
    </location>
</feature>
<feature type="transmembrane region" description="Helical" evidence="7">
    <location>
        <begin position="179"/>
        <end position="203"/>
    </location>
</feature>
<dbReference type="InterPro" id="IPR050638">
    <property type="entry name" value="AA-Vitamin_Transporters"/>
</dbReference>
<dbReference type="InterPro" id="IPR000620">
    <property type="entry name" value="EamA_dom"/>
</dbReference>
<keyword evidence="6 7" id="KW-0472">Membrane</keyword>